<dbReference type="Gene3D" id="1.20.1600.10">
    <property type="entry name" value="Outer membrane efflux proteins (OEP)"/>
    <property type="match status" value="1"/>
</dbReference>
<dbReference type="EMBL" id="SNZH01000020">
    <property type="protein sequence ID" value="TDR38575.1"/>
    <property type="molecule type" value="Genomic_DNA"/>
</dbReference>
<dbReference type="PANTHER" id="PTHR30203">
    <property type="entry name" value="OUTER MEMBRANE CATION EFFLUX PROTEIN"/>
    <property type="match status" value="1"/>
</dbReference>
<proteinExistence type="predicted"/>
<dbReference type="PANTHER" id="PTHR30203:SF24">
    <property type="entry name" value="BLR4935 PROTEIN"/>
    <property type="match status" value="1"/>
</dbReference>
<protein>
    <submittedName>
        <fullName evidence="1">Outer membrane protein TolC</fullName>
    </submittedName>
</protein>
<organism evidence="1 2">
    <name type="scientific">Tahibacter aquaticus</name>
    <dbReference type="NCBI Taxonomy" id="520092"/>
    <lineage>
        <taxon>Bacteria</taxon>
        <taxon>Pseudomonadati</taxon>
        <taxon>Pseudomonadota</taxon>
        <taxon>Gammaproteobacteria</taxon>
        <taxon>Lysobacterales</taxon>
        <taxon>Rhodanobacteraceae</taxon>
        <taxon>Tahibacter</taxon>
    </lineage>
</organism>
<reference evidence="1 2" key="1">
    <citation type="submission" date="2019-03" db="EMBL/GenBank/DDBJ databases">
        <title>Genomic Encyclopedia of Type Strains, Phase IV (KMG-IV): sequencing the most valuable type-strain genomes for metagenomic binning, comparative biology and taxonomic classification.</title>
        <authorList>
            <person name="Goeker M."/>
        </authorList>
    </citation>
    <scope>NUCLEOTIDE SEQUENCE [LARGE SCALE GENOMIC DNA]</scope>
    <source>
        <strain evidence="1 2">DSM 21667</strain>
    </source>
</reference>
<dbReference type="OrthoDB" id="5607838at2"/>
<dbReference type="GO" id="GO:0015562">
    <property type="term" value="F:efflux transmembrane transporter activity"/>
    <property type="evidence" value="ECO:0007669"/>
    <property type="project" value="InterPro"/>
</dbReference>
<dbReference type="RefSeq" id="WP_133821388.1">
    <property type="nucleotide sequence ID" value="NZ_SNZH01000020.1"/>
</dbReference>
<dbReference type="Proteomes" id="UP000295293">
    <property type="component" value="Unassembled WGS sequence"/>
</dbReference>
<name>A0A4R6YMN7_9GAMM</name>
<evidence type="ECO:0000313" key="1">
    <source>
        <dbReference type="EMBL" id="TDR38575.1"/>
    </source>
</evidence>
<comment type="caution">
    <text evidence="1">The sequence shown here is derived from an EMBL/GenBank/DDBJ whole genome shotgun (WGS) entry which is preliminary data.</text>
</comment>
<accession>A0A4R6YMN7</accession>
<dbReference type="AlphaFoldDB" id="A0A4R6YMN7"/>
<sequence length="433" mass="47348">MLSLYRFLPRGFCQAHASLRFLLAVLTALVAGTAVSANLMSLSLMDAVQSAERHAPELRARAAGVTAAEAAVGPAGQLPDPEPIVGLQNLPVTGDDAFSTTRDFMTMRTVGIAQQLPRREKRRLRSERAATDVDRERALLTNEQLVVREAVARSWIAAASAEHRLTLLTALQPRANAQLAAATAALTAGRATAAEGIAARSAIATLQDRLDAARADRDTARTELARWLPDLGDRPLGEPPDWRDLGGDPESLVRNIAHHRELLAYDAAERAATADVALARAEKRPDWSLEFAYAQRGPQFSNMVSVQFRVPLALFAAHRQDQLIASKQALVTRIDAERQAAQRMHGAELRKTLTTWRSAADRLARYERELLPLSEDRADAVIAAYRGGRGDLTASLRALDEATEQRLAYTDLQNTLGQAWATLYFAFPTERTP</sequence>
<evidence type="ECO:0000313" key="2">
    <source>
        <dbReference type="Proteomes" id="UP000295293"/>
    </source>
</evidence>
<dbReference type="InterPro" id="IPR010131">
    <property type="entry name" value="MdtP/NodT-like"/>
</dbReference>
<keyword evidence="2" id="KW-1185">Reference proteome</keyword>
<dbReference type="SUPFAM" id="SSF56954">
    <property type="entry name" value="Outer membrane efflux proteins (OEP)"/>
    <property type="match status" value="1"/>
</dbReference>
<gene>
    <name evidence="1" type="ORF">DFR29_12076</name>
</gene>